<keyword evidence="3" id="KW-0808">Transferase</keyword>
<gene>
    <name evidence="10" type="ORF">Dsin_027124</name>
</gene>
<comment type="caution">
    <text evidence="10">The sequence shown here is derived from an EMBL/GenBank/DDBJ whole genome shotgun (WGS) entry which is preliminary data.</text>
</comment>
<dbReference type="PROSITE" id="PS50089">
    <property type="entry name" value="ZF_RING_2"/>
    <property type="match status" value="1"/>
</dbReference>
<dbReference type="GO" id="GO:0061630">
    <property type="term" value="F:ubiquitin protein ligase activity"/>
    <property type="evidence" value="ECO:0007669"/>
    <property type="project" value="UniProtKB-EC"/>
</dbReference>
<dbReference type="InterPro" id="IPR001841">
    <property type="entry name" value="Znf_RING"/>
</dbReference>
<name>A0AAE0DZW6_9ROSI</name>
<keyword evidence="5 8" id="KW-0863">Zinc-finger</keyword>
<keyword evidence="6" id="KW-0833">Ubl conjugation pathway</keyword>
<accession>A0AAE0DZW6</accession>
<dbReference type="Gene3D" id="3.30.40.10">
    <property type="entry name" value="Zinc/RING finger domain, C3HC4 (zinc finger)"/>
    <property type="match status" value="1"/>
</dbReference>
<dbReference type="GO" id="GO:0008270">
    <property type="term" value="F:zinc ion binding"/>
    <property type="evidence" value="ECO:0007669"/>
    <property type="project" value="UniProtKB-KW"/>
</dbReference>
<dbReference type="InterPro" id="IPR045191">
    <property type="entry name" value="MBR1/2-like"/>
</dbReference>
<keyword evidence="7" id="KW-0862">Zinc</keyword>
<dbReference type="PANTHER" id="PTHR22937">
    <property type="entry name" value="E3 UBIQUITIN-PROTEIN LIGASE RNF165"/>
    <property type="match status" value="1"/>
</dbReference>
<dbReference type="InterPro" id="IPR013083">
    <property type="entry name" value="Znf_RING/FYVE/PHD"/>
</dbReference>
<evidence type="ECO:0000256" key="8">
    <source>
        <dbReference type="PROSITE-ProRule" id="PRU00175"/>
    </source>
</evidence>
<evidence type="ECO:0000256" key="3">
    <source>
        <dbReference type="ARBA" id="ARBA00022679"/>
    </source>
</evidence>
<reference evidence="10" key="1">
    <citation type="journal article" date="2023" name="Plant J.">
        <title>Genome sequences and population genomics provide insights into the demographic history, inbreeding, and mutation load of two 'living fossil' tree species of Dipteronia.</title>
        <authorList>
            <person name="Feng Y."/>
            <person name="Comes H.P."/>
            <person name="Chen J."/>
            <person name="Zhu S."/>
            <person name="Lu R."/>
            <person name="Zhang X."/>
            <person name="Li P."/>
            <person name="Qiu J."/>
            <person name="Olsen K.M."/>
            <person name="Qiu Y."/>
        </authorList>
    </citation>
    <scope>NUCLEOTIDE SEQUENCE</scope>
    <source>
        <strain evidence="10">NBL</strain>
    </source>
</reference>
<keyword evidence="11" id="KW-1185">Reference proteome</keyword>
<dbReference type="PANTHER" id="PTHR22937:SF224">
    <property type="entry name" value="E3 UBIQUITIN-PROTEIN LIGASE MBR1-RELATED"/>
    <property type="match status" value="1"/>
</dbReference>
<evidence type="ECO:0000256" key="7">
    <source>
        <dbReference type="ARBA" id="ARBA00022833"/>
    </source>
</evidence>
<feature type="domain" description="RING-type" evidence="9">
    <location>
        <begin position="40"/>
        <end position="65"/>
    </location>
</feature>
<evidence type="ECO:0000256" key="2">
    <source>
        <dbReference type="ARBA" id="ARBA00012483"/>
    </source>
</evidence>
<evidence type="ECO:0000313" key="11">
    <source>
        <dbReference type="Proteomes" id="UP001281410"/>
    </source>
</evidence>
<keyword evidence="4" id="KW-0479">Metal-binding</keyword>
<dbReference type="EC" id="2.3.2.27" evidence="2"/>
<dbReference type="AlphaFoldDB" id="A0AAE0DZW6"/>
<evidence type="ECO:0000256" key="4">
    <source>
        <dbReference type="ARBA" id="ARBA00022723"/>
    </source>
</evidence>
<evidence type="ECO:0000256" key="1">
    <source>
        <dbReference type="ARBA" id="ARBA00000900"/>
    </source>
</evidence>
<dbReference type="EMBL" id="JANJYJ010000008">
    <property type="protein sequence ID" value="KAK3195814.1"/>
    <property type="molecule type" value="Genomic_DNA"/>
</dbReference>
<organism evidence="10 11">
    <name type="scientific">Dipteronia sinensis</name>
    <dbReference type="NCBI Taxonomy" id="43782"/>
    <lineage>
        <taxon>Eukaryota</taxon>
        <taxon>Viridiplantae</taxon>
        <taxon>Streptophyta</taxon>
        <taxon>Embryophyta</taxon>
        <taxon>Tracheophyta</taxon>
        <taxon>Spermatophyta</taxon>
        <taxon>Magnoliopsida</taxon>
        <taxon>eudicotyledons</taxon>
        <taxon>Gunneridae</taxon>
        <taxon>Pentapetalae</taxon>
        <taxon>rosids</taxon>
        <taxon>malvids</taxon>
        <taxon>Sapindales</taxon>
        <taxon>Sapindaceae</taxon>
        <taxon>Hippocastanoideae</taxon>
        <taxon>Acereae</taxon>
        <taxon>Dipteronia</taxon>
    </lineage>
</organism>
<sequence length="71" mass="8171">MGHVTSLQDFTHDGYSDMRLDVDNMSYEEEYGDGDDLGTLDCGHDFHRDCIKQWLMQKNLCPKCKKTALPT</sequence>
<dbReference type="Pfam" id="PF13639">
    <property type="entry name" value="zf-RING_2"/>
    <property type="match status" value="1"/>
</dbReference>
<dbReference type="Proteomes" id="UP001281410">
    <property type="component" value="Unassembled WGS sequence"/>
</dbReference>
<evidence type="ECO:0000256" key="6">
    <source>
        <dbReference type="ARBA" id="ARBA00022786"/>
    </source>
</evidence>
<comment type="catalytic activity">
    <reaction evidence="1">
        <text>S-ubiquitinyl-[E2 ubiquitin-conjugating enzyme]-L-cysteine + [acceptor protein]-L-lysine = [E2 ubiquitin-conjugating enzyme]-L-cysteine + N(6)-ubiquitinyl-[acceptor protein]-L-lysine.</text>
        <dbReference type="EC" id="2.3.2.27"/>
    </reaction>
</comment>
<protein>
    <recommendedName>
        <fullName evidence="2">RING-type E3 ubiquitin transferase</fullName>
        <ecNumber evidence="2">2.3.2.27</ecNumber>
    </recommendedName>
</protein>
<evidence type="ECO:0000313" key="10">
    <source>
        <dbReference type="EMBL" id="KAK3195814.1"/>
    </source>
</evidence>
<proteinExistence type="predicted"/>
<dbReference type="SUPFAM" id="SSF57850">
    <property type="entry name" value="RING/U-box"/>
    <property type="match status" value="1"/>
</dbReference>
<evidence type="ECO:0000259" key="9">
    <source>
        <dbReference type="PROSITE" id="PS50089"/>
    </source>
</evidence>
<evidence type="ECO:0000256" key="5">
    <source>
        <dbReference type="ARBA" id="ARBA00022771"/>
    </source>
</evidence>